<feature type="domain" description="Tr-type G" evidence="5">
    <location>
        <begin position="5"/>
        <end position="126"/>
    </location>
</feature>
<evidence type="ECO:0000313" key="7">
    <source>
        <dbReference type="EMBL" id="WGS67166.1"/>
    </source>
</evidence>
<feature type="transmembrane region" description="Helical" evidence="4">
    <location>
        <begin position="183"/>
        <end position="201"/>
    </location>
</feature>
<feature type="transmembrane region" description="Helical" evidence="4">
    <location>
        <begin position="263"/>
        <end position="282"/>
    </location>
</feature>
<protein>
    <submittedName>
        <fullName evidence="7">GTP-binding protein</fullName>
    </submittedName>
</protein>
<keyword evidence="1" id="KW-0547">Nucleotide-binding</keyword>
<evidence type="ECO:0000313" key="8">
    <source>
        <dbReference type="Proteomes" id="UP001237869"/>
    </source>
</evidence>
<dbReference type="GO" id="GO:0006412">
    <property type="term" value="P:translation"/>
    <property type="evidence" value="ECO:0007669"/>
    <property type="project" value="UniProtKB-KW"/>
</dbReference>
<dbReference type="GO" id="GO:0003924">
    <property type="term" value="F:GTPase activity"/>
    <property type="evidence" value="ECO:0007669"/>
    <property type="project" value="InterPro"/>
</dbReference>
<keyword evidence="4" id="KW-0812">Transmembrane</keyword>
<evidence type="ECO:0000256" key="2">
    <source>
        <dbReference type="ARBA" id="ARBA00022917"/>
    </source>
</evidence>
<dbReference type="GO" id="GO:0005525">
    <property type="term" value="F:GTP binding"/>
    <property type="evidence" value="ECO:0007669"/>
    <property type="project" value="UniProtKB-KW"/>
</dbReference>
<keyword evidence="4" id="KW-1133">Transmembrane helix</keyword>
<dbReference type="InterPro" id="IPR038363">
    <property type="entry name" value="LepA_C_sf"/>
</dbReference>
<evidence type="ECO:0000256" key="1">
    <source>
        <dbReference type="ARBA" id="ARBA00022741"/>
    </source>
</evidence>
<name>A0AAJ6FPX7_CARRU</name>
<dbReference type="PANTHER" id="PTHR43512:SF4">
    <property type="entry name" value="TRANSLATION FACTOR GUF1 HOMOLOG, CHLOROPLASTIC"/>
    <property type="match status" value="1"/>
</dbReference>
<accession>A0AAJ6FPX7</accession>
<dbReference type="InterPro" id="IPR000795">
    <property type="entry name" value="T_Tr_GTP-bd_dom"/>
</dbReference>
<dbReference type="NCBIfam" id="TIGR00231">
    <property type="entry name" value="small_GTP"/>
    <property type="match status" value="1"/>
</dbReference>
<keyword evidence="4" id="KW-0472">Membrane</keyword>
<feature type="transmembrane region" description="Helical" evidence="4">
    <location>
        <begin position="144"/>
        <end position="162"/>
    </location>
</feature>
<dbReference type="EMBL" id="CP092148">
    <property type="protein sequence ID" value="WGS67166.1"/>
    <property type="molecule type" value="Genomic_DNA"/>
</dbReference>
<evidence type="ECO:0000256" key="3">
    <source>
        <dbReference type="ARBA" id="ARBA00023134"/>
    </source>
</evidence>
<dbReference type="Pfam" id="PF00009">
    <property type="entry name" value="GTP_EFTU"/>
    <property type="match status" value="1"/>
</dbReference>
<dbReference type="InterPro" id="IPR006297">
    <property type="entry name" value="EF-4"/>
</dbReference>
<feature type="transmembrane region" description="Helical" evidence="4">
    <location>
        <begin position="230"/>
        <end position="251"/>
    </location>
</feature>
<feature type="transmembrane region" description="Helical" evidence="4">
    <location>
        <begin position="294"/>
        <end position="315"/>
    </location>
</feature>
<dbReference type="GO" id="GO:0045727">
    <property type="term" value="P:positive regulation of translation"/>
    <property type="evidence" value="ECO:0007669"/>
    <property type="project" value="TreeGrafter"/>
</dbReference>
<dbReference type="Pfam" id="PF06421">
    <property type="entry name" value="LepA_C"/>
    <property type="match status" value="1"/>
</dbReference>
<gene>
    <name evidence="7" type="ORF">MEJ65_00645</name>
</gene>
<dbReference type="AlphaFoldDB" id="A0AAJ6FPX7"/>
<evidence type="ECO:0000259" key="5">
    <source>
        <dbReference type="Pfam" id="PF00009"/>
    </source>
</evidence>
<keyword evidence="2" id="KW-0648">Protein biosynthesis</keyword>
<dbReference type="SUPFAM" id="SSF52540">
    <property type="entry name" value="P-loop containing nucleoside triphosphate hydrolases"/>
    <property type="match status" value="1"/>
</dbReference>
<dbReference type="PRINTS" id="PR00315">
    <property type="entry name" value="ELONGATNFCT"/>
</dbReference>
<dbReference type="Gene3D" id="3.30.70.2570">
    <property type="entry name" value="Elongation factor 4, C-terminal domain"/>
    <property type="match status" value="1"/>
</dbReference>
<feature type="transmembrane region" description="Helical" evidence="4">
    <location>
        <begin position="45"/>
        <end position="66"/>
    </location>
</feature>
<dbReference type="GO" id="GO:0043022">
    <property type="term" value="F:ribosome binding"/>
    <property type="evidence" value="ECO:0007669"/>
    <property type="project" value="TreeGrafter"/>
</dbReference>
<sequence>MLIKAINISIIAHVDHGKTTLLNSLINFCKKYFNYKKNFFLKNNYLYTIKFNFITVLLYKTIINFIDCPGHFDFINEIYKIIIFSEISFIIIDVLKGIETQTLFCYNLSKKFNKKIFIFINKIDIFLKYSLLKNKFLFFNKKQKINFIISKYSIGLENLFFFKFYKKYKKTKSFFILEKINNIKYGNIIIVKIISGEIIVFDKLKNKFEEFLKIFKIGIFLPKIFFLKKTFNNCIHFFFINNILNSFYFFEKKTKIFFEKFKTIIYYNLFIENIFFFIKLVENDCSIFLEKKDSFFFGENFFIGFIGSLHSEIFFKKLKIFSFFWVTEPKIFFLFNYKNIWYFDLFNNNNYIEYEQIVFVNLYVLKKNFFNIIQFIFNNNFYKIKILIFKNLIIISFYINLFKIVNNFFVELNKKINGFIFYEFSYHHFLKCNLYFIKISINNIIINELNLIYENNFYKNCYIFFEKIKKNINKSLIDINIKFIYKKKIIFSRKIYCYKKNVLEKCYGGDITRKMKLINKQKTGKKNLLFFQKFQINQSTIINIIKNEFSNI</sequence>
<evidence type="ECO:0000259" key="6">
    <source>
        <dbReference type="Pfam" id="PF06421"/>
    </source>
</evidence>
<dbReference type="RefSeq" id="WP_280955971.1">
    <property type="nucleotide sequence ID" value="NZ_CP092145.1"/>
</dbReference>
<keyword evidence="3" id="KW-0342">GTP-binding</keyword>
<dbReference type="InterPro" id="IPR027417">
    <property type="entry name" value="P-loop_NTPase"/>
</dbReference>
<organism evidence="7 8">
    <name type="scientific">Carsonella ruddii</name>
    <dbReference type="NCBI Taxonomy" id="114186"/>
    <lineage>
        <taxon>Bacteria</taxon>
        <taxon>Pseudomonadati</taxon>
        <taxon>Pseudomonadota</taxon>
        <taxon>Gammaproteobacteria</taxon>
        <taxon>Oceanospirillales</taxon>
        <taxon>Halomonadaceae</taxon>
        <taxon>Zymobacter group</taxon>
        <taxon>Candidatus Carsonella</taxon>
    </lineage>
</organism>
<feature type="domain" description="GTP-binding protein LepA C-terminal" evidence="6">
    <location>
        <begin position="442"/>
        <end position="546"/>
    </location>
</feature>
<feature type="transmembrane region" description="Helical" evidence="4">
    <location>
        <begin position="387"/>
        <end position="405"/>
    </location>
</feature>
<evidence type="ECO:0000256" key="4">
    <source>
        <dbReference type="SAM" id="Phobius"/>
    </source>
</evidence>
<dbReference type="PANTHER" id="PTHR43512">
    <property type="entry name" value="TRANSLATION FACTOR GUF1-RELATED"/>
    <property type="match status" value="1"/>
</dbReference>
<proteinExistence type="predicted"/>
<dbReference type="Proteomes" id="UP001237869">
    <property type="component" value="Chromosome"/>
</dbReference>
<dbReference type="InterPro" id="IPR013842">
    <property type="entry name" value="LepA_CTD"/>
</dbReference>
<dbReference type="InterPro" id="IPR005225">
    <property type="entry name" value="Small_GTP-bd"/>
</dbReference>
<reference evidence="7" key="1">
    <citation type="submission" date="2022-02" db="EMBL/GenBank/DDBJ databases">
        <title>Long-read sequencing of the primary endosymbionts of Cacopsylla melanoneura.</title>
        <authorList>
            <person name="Dittmer J."/>
            <person name="Corretto E."/>
            <person name="Stauffer C."/>
            <person name="Schuler H."/>
        </authorList>
    </citation>
    <scope>NUCLEOTIDE SEQUENCE</scope>
    <source>
        <strain evidence="7">Cmel4</strain>
    </source>
</reference>
<dbReference type="Gene3D" id="3.40.50.300">
    <property type="entry name" value="P-loop containing nucleotide triphosphate hydrolases"/>
    <property type="match status" value="1"/>
</dbReference>